<dbReference type="EMBL" id="VTEQ01000001">
    <property type="protein sequence ID" value="TYS56376.1"/>
    <property type="molecule type" value="Genomic_DNA"/>
</dbReference>
<name>A0A5D4S3N9_9BACI</name>
<dbReference type="AlphaFoldDB" id="A0A5D4S3N9"/>
<protein>
    <submittedName>
        <fullName evidence="1">Uncharacterized protein</fullName>
    </submittedName>
</protein>
<dbReference type="RefSeq" id="WP_148984410.1">
    <property type="nucleotide sequence ID" value="NZ_JBNILK010000001.1"/>
</dbReference>
<organism evidence="1 2">
    <name type="scientific">Rossellomorea marisflavi</name>
    <dbReference type="NCBI Taxonomy" id="189381"/>
    <lineage>
        <taxon>Bacteria</taxon>
        <taxon>Bacillati</taxon>
        <taxon>Bacillota</taxon>
        <taxon>Bacilli</taxon>
        <taxon>Bacillales</taxon>
        <taxon>Bacillaceae</taxon>
        <taxon>Rossellomorea</taxon>
    </lineage>
</organism>
<accession>A0A5D4S3N9</accession>
<reference evidence="1 2" key="1">
    <citation type="submission" date="2019-08" db="EMBL/GenBank/DDBJ databases">
        <title>Bacillus genomes from the desert of Cuatro Cienegas, Coahuila.</title>
        <authorList>
            <person name="Olmedo-Alvarez G."/>
        </authorList>
    </citation>
    <scope>NUCLEOTIDE SEQUENCE [LARGE SCALE GENOMIC DNA]</scope>
    <source>
        <strain evidence="1 2">CH108_3D</strain>
    </source>
</reference>
<comment type="caution">
    <text evidence="1">The sequence shown here is derived from an EMBL/GenBank/DDBJ whole genome shotgun (WGS) entry which is preliminary data.</text>
</comment>
<sequence>MKTDLYIDCNNFGGMVFDGDATQAMERISDEGIEKVYITLVDNCGVEYKVDVKHFNINIEDIKERAAK</sequence>
<evidence type="ECO:0000313" key="2">
    <source>
        <dbReference type="Proteomes" id="UP000322997"/>
    </source>
</evidence>
<dbReference type="Proteomes" id="UP000322997">
    <property type="component" value="Unassembled WGS sequence"/>
</dbReference>
<proteinExistence type="predicted"/>
<evidence type="ECO:0000313" key="1">
    <source>
        <dbReference type="EMBL" id="TYS56376.1"/>
    </source>
</evidence>
<gene>
    <name evidence="1" type="ORF">FZC83_02040</name>
</gene>